<evidence type="ECO:0008006" key="3">
    <source>
        <dbReference type="Google" id="ProtNLM"/>
    </source>
</evidence>
<proteinExistence type="predicted"/>
<keyword evidence="2" id="KW-1185">Reference proteome</keyword>
<dbReference type="SUPFAM" id="SSF50475">
    <property type="entry name" value="FMN-binding split barrel"/>
    <property type="match status" value="1"/>
</dbReference>
<dbReference type="InterPro" id="IPR012349">
    <property type="entry name" value="Split_barrel_FMN-bd"/>
</dbReference>
<sequence length="139" mass="14599">MGGSRAESLSHGECLRLLGRAGVGRVVYTKHAMPAIDLVAYTMREGAVIIRSPGDSELPAAVRNAVVAFQADRLSADLADGWTVSVVGHATEISDRTEVTELAALPELSAPPPWATSGADRFLKITVKLASGTRMGDGR</sequence>
<dbReference type="KEGG" id="aab:A4R43_20195"/>
<organism evidence="1 2">
    <name type="scientific">Amycolatopsis albispora</name>
    <dbReference type="NCBI Taxonomy" id="1804986"/>
    <lineage>
        <taxon>Bacteria</taxon>
        <taxon>Bacillati</taxon>
        <taxon>Actinomycetota</taxon>
        <taxon>Actinomycetes</taxon>
        <taxon>Pseudonocardiales</taxon>
        <taxon>Pseudonocardiaceae</taxon>
        <taxon>Amycolatopsis</taxon>
    </lineage>
</organism>
<dbReference type="OrthoDB" id="3212118at2"/>
<dbReference type="AlphaFoldDB" id="A0A344L915"/>
<dbReference type="RefSeq" id="WP_113693794.1">
    <property type="nucleotide sequence ID" value="NZ_CP015163.1"/>
</dbReference>
<dbReference type="Gene3D" id="2.30.110.10">
    <property type="entry name" value="Electron Transport, Fmn-binding Protein, Chain A"/>
    <property type="match status" value="1"/>
</dbReference>
<reference evidence="1 2" key="1">
    <citation type="submission" date="2016-04" db="EMBL/GenBank/DDBJ databases">
        <title>Complete genome sequence and analysis of deep-sea sediment isolate, Amycolatopsis sp. WP1.</title>
        <authorList>
            <person name="Wang H."/>
            <person name="Chen S."/>
            <person name="Wu Q."/>
        </authorList>
    </citation>
    <scope>NUCLEOTIDE SEQUENCE [LARGE SCALE GENOMIC DNA]</scope>
    <source>
        <strain evidence="1 2">WP1</strain>
    </source>
</reference>
<accession>A0A344L915</accession>
<name>A0A344L915_9PSEU</name>
<dbReference type="Proteomes" id="UP000250434">
    <property type="component" value="Chromosome"/>
</dbReference>
<gene>
    <name evidence="1" type="ORF">A4R43_20195</name>
</gene>
<protein>
    <recommendedName>
        <fullName evidence="3">Pyridoxamine 5'-phosphate oxidase</fullName>
    </recommendedName>
</protein>
<evidence type="ECO:0000313" key="2">
    <source>
        <dbReference type="Proteomes" id="UP000250434"/>
    </source>
</evidence>
<evidence type="ECO:0000313" key="1">
    <source>
        <dbReference type="EMBL" id="AXB44539.1"/>
    </source>
</evidence>
<dbReference type="Pfam" id="PF12900">
    <property type="entry name" value="Pyridox_ox_2"/>
    <property type="match status" value="1"/>
</dbReference>
<dbReference type="InterPro" id="IPR024747">
    <property type="entry name" value="Pyridox_Oxase-rel"/>
</dbReference>
<dbReference type="EMBL" id="CP015163">
    <property type="protein sequence ID" value="AXB44539.1"/>
    <property type="molecule type" value="Genomic_DNA"/>
</dbReference>